<evidence type="ECO:0000313" key="2">
    <source>
        <dbReference type="Proteomes" id="UP001630127"/>
    </source>
</evidence>
<evidence type="ECO:0000313" key="1">
    <source>
        <dbReference type="EMBL" id="KAL3519405.1"/>
    </source>
</evidence>
<comment type="caution">
    <text evidence="1">The sequence shown here is derived from an EMBL/GenBank/DDBJ whole genome shotgun (WGS) entry which is preliminary data.</text>
</comment>
<gene>
    <name evidence="1" type="ORF">ACH5RR_017554</name>
</gene>
<reference evidence="1 2" key="1">
    <citation type="submission" date="2024-11" db="EMBL/GenBank/DDBJ databases">
        <title>A near-complete genome assembly of Cinchona calisaya.</title>
        <authorList>
            <person name="Lian D.C."/>
            <person name="Zhao X.W."/>
            <person name="Wei L."/>
        </authorList>
    </citation>
    <scope>NUCLEOTIDE SEQUENCE [LARGE SCALE GENOMIC DNA]</scope>
    <source>
        <tissue evidence="1">Nenye</tissue>
    </source>
</reference>
<name>A0ABD2ZMH6_9GENT</name>
<keyword evidence="2" id="KW-1185">Reference proteome</keyword>
<dbReference type="AlphaFoldDB" id="A0ABD2ZMH6"/>
<proteinExistence type="predicted"/>
<dbReference type="Proteomes" id="UP001630127">
    <property type="component" value="Unassembled WGS sequence"/>
</dbReference>
<sequence length="120" mass="13395">MYRLGFKLARAELSLVCQICGPTWPMQKFGLAPQSIVWLVNELTSQIVDWRVESGFCLSWADAQTWKTKLGLAETRLAIAAIVTPEPGPVLRIGGIVIPSTKAQFLDGKHLELDLWDGWE</sequence>
<organism evidence="1 2">
    <name type="scientific">Cinchona calisaya</name>
    <dbReference type="NCBI Taxonomy" id="153742"/>
    <lineage>
        <taxon>Eukaryota</taxon>
        <taxon>Viridiplantae</taxon>
        <taxon>Streptophyta</taxon>
        <taxon>Embryophyta</taxon>
        <taxon>Tracheophyta</taxon>
        <taxon>Spermatophyta</taxon>
        <taxon>Magnoliopsida</taxon>
        <taxon>eudicotyledons</taxon>
        <taxon>Gunneridae</taxon>
        <taxon>Pentapetalae</taxon>
        <taxon>asterids</taxon>
        <taxon>lamiids</taxon>
        <taxon>Gentianales</taxon>
        <taxon>Rubiaceae</taxon>
        <taxon>Cinchonoideae</taxon>
        <taxon>Cinchoneae</taxon>
        <taxon>Cinchona</taxon>
    </lineage>
</organism>
<dbReference type="EMBL" id="JBJUIK010000008">
    <property type="protein sequence ID" value="KAL3519405.1"/>
    <property type="molecule type" value="Genomic_DNA"/>
</dbReference>
<accession>A0ABD2ZMH6</accession>
<protein>
    <submittedName>
        <fullName evidence="1">Uncharacterized protein</fullName>
    </submittedName>
</protein>